<dbReference type="GO" id="GO:0048312">
    <property type="term" value="P:intracellular distribution of mitochondria"/>
    <property type="evidence" value="ECO:0007669"/>
    <property type="project" value="TreeGrafter"/>
</dbReference>
<evidence type="ECO:0000259" key="4">
    <source>
        <dbReference type="PROSITE" id="PS51388"/>
    </source>
</evidence>
<dbReference type="PROSITE" id="PS51388">
    <property type="entry name" value="GED"/>
    <property type="match status" value="1"/>
</dbReference>
<protein>
    <recommendedName>
        <fullName evidence="8">P-loop containing nucleoside triphosphate hydrolase protein</fullName>
    </recommendedName>
</protein>
<dbReference type="HOGENOM" id="CLU_008964_4_1_1"/>
<dbReference type="GO" id="GO:0016559">
    <property type="term" value="P:peroxisome fission"/>
    <property type="evidence" value="ECO:0007669"/>
    <property type="project" value="TreeGrafter"/>
</dbReference>
<keyword evidence="7" id="KW-1185">Reference proteome</keyword>
<dbReference type="GO" id="GO:0003924">
    <property type="term" value="F:GTPase activity"/>
    <property type="evidence" value="ECO:0007669"/>
    <property type="project" value="InterPro"/>
</dbReference>
<dbReference type="PANTHER" id="PTHR11566">
    <property type="entry name" value="DYNAMIN"/>
    <property type="match status" value="1"/>
</dbReference>
<evidence type="ECO:0000256" key="3">
    <source>
        <dbReference type="SAM" id="MobiDB-lite"/>
    </source>
</evidence>
<dbReference type="OrthoDB" id="5061070at2759"/>
<dbReference type="InterPro" id="IPR030381">
    <property type="entry name" value="G_DYNAMIN_dom"/>
</dbReference>
<dbReference type="InterPro" id="IPR045063">
    <property type="entry name" value="Dynamin_N"/>
</dbReference>
<dbReference type="PRINTS" id="PR00195">
    <property type="entry name" value="DYNAMIN"/>
</dbReference>
<dbReference type="GO" id="GO:0005739">
    <property type="term" value="C:mitochondrion"/>
    <property type="evidence" value="ECO:0007669"/>
    <property type="project" value="TreeGrafter"/>
</dbReference>
<organism evidence="6 7">
    <name type="scientific">Plicaturopsis crispa FD-325 SS-3</name>
    <dbReference type="NCBI Taxonomy" id="944288"/>
    <lineage>
        <taxon>Eukaryota</taxon>
        <taxon>Fungi</taxon>
        <taxon>Dikarya</taxon>
        <taxon>Basidiomycota</taxon>
        <taxon>Agaricomycotina</taxon>
        <taxon>Agaricomycetes</taxon>
        <taxon>Agaricomycetidae</taxon>
        <taxon>Amylocorticiales</taxon>
        <taxon>Amylocorticiaceae</taxon>
        <taxon>Plicatura</taxon>
        <taxon>Plicaturopsis crispa</taxon>
    </lineage>
</organism>
<dbReference type="InterPro" id="IPR003130">
    <property type="entry name" value="GED"/>
</dbReference>
<feature type="domain" description="Dynamin-type G" evidence="5">
    <location>
        <begin position="37"/>
        <end position="345"/>
    </location>
</feature>
<dbReference type="Pfam" id="PF01031">
    <property type="entry name" value="Dynamin_M"/>
    <property type="match status" value="1"/>
</dbReference>
<dbReference type="SUPFAM" id="SSF52540">
    <property type="entry name" value="P-loop containing nucleoside triphosphate hydrolases"/>
    <property type="match status" value="1"/>
</dbReference>
<dbReference type="PROSITE" id="PS51718">
    <property type="entry name" value="G_DYNAMIN_2"/>
    <property type="match status" value="1"/>
</dbReference>
<dbReference type="InterPro" id="IPR020850">
    <property type="entry name" value="GED_dom"/>
</dbReference>
<dbReference type="InterPro" id="IPR000375">
    <property type="entry name" value="Dynamin_stalk"/>
</dbReference>
<dbReference type="GO" id="GO:0005874">
    <property type="term" value="C:microtubule"/>
    <property type="evidence" value="ECO:0007669"/>
    <property type="project" value="TreeGrafter"/>
</dbReference>
<dbReference type="Pfam" id="PF02212">
    <property type="entry name" value="GED"/>
    <property type="match status" value="1"/>
</dbReference>
<evidence type="ECO:0008006" key="8">
    <source>
        <dbReference type="Google" id="ProtNLM"/>
    </source>
</evidence>
<feature type="region of interest" description="Disordered" evidence="3">
    <location>
        <begin position="649"/>
        <end position="698"/>
    </location>
</feature>
<evidence type="ECO:0000256" key="2">
    <source>
        <dbReference type="ARBA" id="ARBA00023134"/>
    </source>
</evidence>
<feature type="compositionally biased region" description="Polar residues" evidence="3">
    <location>
        <begin position="678"/>
        <end position="690"/>
    </location>
</feature>
<evidence type="ECO:0000256" key="1">
    <source>
        <dbReference type="ARBA" id="ARBA00022741"/>
    </source>
</evidence>
<evidence type="ECO:0000259" key="5">
    <source>
        <dbReference type="PROSITE" id="PS51718"/>
    </source>
</evidence>
<sequence length="829" mass="90192">MVATTEAARLSESQYALRRKELLSLVKQLRAIGAQADLDLPRITVIGNQSAGKSSVVEAISDINVPRDAGTCTRCPMECRMSSSTGPWSCQISIRWEFEDNGTRKSEVSEIGFGDVITDKGKVELALRRAQAAVLHPSVSADKFLAMSEDSLKKGISGTKPLSFSRNAVCIDLEGPGLTDLSFIDLPGIIQNAEPDVVKMVEDLVVSHIKGNCIILVALPMTDDIENQKALRLARQEDPEGLRTIGVITKPDMLSQGSTKARQIWLDVIEGRKHQLLHGYYCTRQPDDADRAEGISSSQARDAETAFFRTTSPWSTSVHQNRFGTPNLVSTLSARLVSVINDTLPKIRSETNALLDVCKKDLSSLPAAVEGEPATHVLSLVTTFCSHMNQFVSGGNAHLGRLVQDNRRTFAKFKLAIRRTAPNFVPFAEATEAAAQFENFIGEGEDEGPEEGLISSGGPVYLKALRRHIELSITRELPDNVPFAAKVSLISEFQSSWQSEVDACMKDVRDAVLSILSDCTQEHFQRYGSLKGQLRMFIAELVQRHHDICRMHITAILQCEQTPFTQNTHYLETCKDKWLAKYKDIRSGKTDAITEPPAKRRKQDTAPAPSAPKPTPAPGALKFDGFMFGAPQSPSSGNFAFAPGAAAGSISGGPQLNPRSSEPPANTAPAGGATNGTVQPSSLGSSTPAAPQSALRPANDAEKVNAALAALAELGYTGLTHEDLGKLNPPDKYEQELHVMAEVRGYFQVSYKRIIDNVPSLIDLTFVKAIVRDLQPFLISKLGLGTADASARCARYLAEDPNVVARRDDLLARQRRLESVDSELHNFGL</sequence>
<dbReference type="GO" id="GO:0000266">
    <property type="term" value="P:mitochondrial fission"/>
    <property type="evidence" value="ECO:0007669"/>
    <property type="project" value="TreeGrafter"/>
</dbReference>
<keyword evidence="1" id="KW-0547">Nucleotide-binding</keyword>
<dbReference type="Gene3D" id="1.20.120.1240">
    <property type="entry name" value="Dynamin, middle domain"/>
    <property type="match status" value="1"/>
</dbReference>
<dbReference type="GO" id="GO:0016020">
    <property type="term" value="C:membrane"/>
    <property type="evidence" value="ECO:0007669"/>
    <property type="project" value="TreeGrafter"/>
</dbReference>
<feature type="domain" description="GED" evidence="4">
    <location>
        <begin position="736"/>
        <end position="829"/>
    </location>
</feature>
<dbReference type="AlphaFoldDB" id="A0A0C9T4H8"/>
<dbReference type="Pfam" id="PF00350">
    <property type="entry name" value="Dynamin_N"/>
    <property type="match status" value="1"/>
</dbReference>
<dbReference type="GO" id="GO:0006897">
    <property type="term" value="P:endocytosis"/>
    <property type="evidence" value="ECO:0007669"/>
    <property type="project" value="TreeGrafter"/>
</dbReference>
<dbReference type="GO" id="GO:0005525">
    <property type="term" value="F:GTP binding"/>
    <property type="evidence" value="ECO:0007669"/>
    <property type="project" value="InterPro"/>
</dbReference>
<dbReference type="Gene3D" id="3.40.50.300">
    <property type="entry name" value="P-loop containing nucleotide triphosphate hydrolases"/>
    <property type="match status" value="1"/>
</dbReference>
<feature type="compositionally biased region" description="Low complexity" evidence="3">
    <location>
        <begin position="663"/>
        <end position="677"/>
    </location>
</feature>
<dbReference type="CDD" id="cd08771">
    <property type="entry name" value="DLP_1"/>
    <property type="match status" value="1"/>
</dbReference>
<accession>A0A0C9T4H8</accession>
<dbReference type="InterPro" id="IPR001401">
    <property type="entry name" value="Dynamin_GTPase"/>
</dbReference>
<dbReference type="SMART" id="SM00053">
    <property type="entry name" value="DYNc"/>
    <property type="match status" value="1"/>
</dbReference>
<keyword evidence="2" id="KW-0342">GTP-binding</keyword>
<proteinExistence type="predicted"/>
<dbReference type="InterPro" id="IPR027417">
    <property type="entry name" value="P-loop_NTPase"/>
</dbReference>
<dbReference type="EMBL" id="KN832572">
    <property type="protein sequence ID" value="KII84199.1"/>
    <property type="molecule type" value="Genomic_DNA"/>
</dbReference>
<dbReference type="GO" id="GO:0008017">
    <property type="term" value="F:microtubule binding"/>
    <property type="evidence" value="ECO:0007669"/>
    <property type="project" value="TreeGrafter"/>
</dbReference>
<name>A0A0C9T4H8_PLICR</name>
<dbReference type="Proteomes" id="UP000053263">
    <property type="component" value="Unassembled WGS sequence"/>
</dbReference>
<dbReference type="PANTHER" id="PTHR11566:SF21">
    <property type="entry name" value="DYNAMIN RELATED PROTEIN 1, ISOFORM A"/>
    <property type="match status" value="1"/>
</dbReference>
<evidence type="ECO:0000313" key="7">
    <source>
        <dbReference type="Proteomes" id="UP000053263"/>
    </source>
</evidence>
<reference evidence="6 7" key="1">
    <citation type="submission" date="2014-06" db="EMBL/GenBank/DDBJ databases">
        <title>Evolutionary Origins and Diversification of the Mycorrhizal Mutualists.</title>
        <authorList>
            <consortium name="DOE Joint Genome Institute"/>
            <consortium name="Mycorrhizal Genomics Consortium"/>
            <person name="Kohler A."/>
            <person name="Kuo A."/>
            <person name="Nagy L.G."/>
            <person name="Floudas D."/>
            <person name="Copeland A."/>
            <person name="Barry K.W."/>
            <person name="Cichocki N."/>
            <person name="Veneault-Fourrey C."/>
            <person name="LaButti K."/>
            <person name="Lindquist E.A."/>
            <person name="Lipzen A."/>
            <person name="Lundell T."/>
            <person name="Morin E."/>
            <person name="Murat C."/>
            <person name="Riley R."/>
            <person name="Ohm R."/>
            <person name="Sun H."/>
            <person name="Tunlid A."/>
            <person name="Henrissat B."/>
            <person name="Grigoriev I.V."/>
            <person name="Hibbett D.S."/>
            <person name="Martin F."/>
        </authorList>
    </citation>
    <scope>NUCLEOTIDE SEQUENCE [LARGE SCALE GENOMIC DNA]</scope>
    <source>
        <strain evidence="6 7">FD-325 SS-3</strain>
    </source>
</reference>
<dbReference type="InterPro" id="IPR022812">
    <property type="entry name" value="Dynamin"/>
</dbReference>
<gene>
    <name evidence="6" type="ORF">PLICRDRAFT_147491</name>
</gene>
<feature type="region of interest" description="Disordered" evidence="3">
    <location>
        <begin position="589"/>
        <end position="627"/>
    </location>
</feature>
<evidence type="ECO:0000313" key="6">
    <source>
        <dbReference type="EMBL" id="KII84199.1"/>
    </source>
</evidence>